<dbReference type="Proteomes" id="UP000824091">
    <property type="component" value="Unassembled WGS sequence"/>
</dbReference>
<dbReference type="InterPro" id="IPR001342">
    <property type="entry name" value="HDH_cat"/>
</dbReference>
<dbReference type="GO" id="GO:0009088">
    <property type="term" value="P:threonine biosynthetic process"/>
    <property type="evidence" value="ECO:0007669"/>
    <property type="project" value="UniProtKB-KW"/>
</dbReference>
<feature type="domain" description="Aspartate/homoserine dehydrogenase NAD-binding" evidence="15">
    <location>
        <begin position="10"/>
        <end position="151"/>
    </location>
</feature>
<dbReference type="PIRSF" id="PIRSF036497">
    <property type="entry name" value="HDH_short"/>
    <property type="match status" value="1"/>
</dbReference>
<evidence type="ECO:0000313" key="17">
    <source>
        <dbReference type="Proteomes" id="UP000824091"/>
    </source>
</evidence>
<dbReference type="EC" id="1.1.1.3" evidence="4"/>
<evidence type="ECO:0000256" key="13">
    <source>
        <dbReference type="PIRSR" id="PIRSR036497-2"/>
    </source>
</evidence>
<feature type="domain" description="Homoserine dehydrogenase catalytic" evidence="14">
    <location>
        <begin position="159"/>
        <end position="337"/>
    </location>
</feature>
<evidence type="ECO:0000256" key="10">
    <source>
        <dbReference type="ARBA" id="ARBA00023167"/>
    </source>
</evidence>
<evidence type="ECO:0000256" key="1">
    <source>
        <dbReference type="ARBA" id="ARBA00005056"/>
    </source>
</evidence>
<comment type="caution">
    <text evidence="16">The sequence shown here is derived from an EMBL/GenBank/DDBJ whole genome shotgun (WGS) entry which is preliminary data.</text>
</comment>
<evidence type="ECO:0000259" key="15">
    <source>
        <dbReference type="Pfam" id="PF03447"/>
    </source>
</evidence>
<sequence>MQVKKLALLGFGNAGQAFARLLLDKEDEIRRKYGCQVKVSAIATNSRGNLEDDDGIDLEEALSDIEREGKFCDADRLSQMTTMEIVRKADYDILIEMTPLNIFSGQPAISHIEEAFARGKDVVTANKGPIAWRFSALKKMAEEKGCKFFYETTVMDGTPVFNLVEKTLPLAKVTEVSGILNSTTNFILEEMAKGSPYDDIISRGKAMGFIEADPAMDIEGYDAAAKITALLNVLMDADMTPDQVDRKGIEDITAEHIQKAAERGNVIKLLCSGRRSADGKVVARVRPEEVPAGDMLASVNSTTSVVSITTDLMKKLSVVEHEPEIEQTAYGIFSDILRALSE</sequence>
<dbReference type="SUPFAM" id="SSF55347">
    <property type="entry name" value="Glyceraldehyde-3-phosphate dehydrogenase-like, C-terminal domain"/>
    <property type="match status" value="1"/>
</dbReference>
<evidence type="ECO:0000256" key="6">
    <source>
        <dbReference type="ARBA" id="ARBA00022605"/>
    </source>
</evidence>
<keyword evidence="8 16" id="KW-0560">Oxidoreductase</keyword>
<dbReference type="NCBIfam" id="NF004976">
    <property type="entry name" value="PRK06349.1"/>
    <property type="match status" value="1"/>
</dbReference>
<gene>
    <name evidence="16" type="ORF">IAD16_05650</name>
</gene>
<evidence type="ECO:0000256" key="3">
    <source>
        <dbReference type="ARBA" id="ARBA00006753"/>
    </source>
</evidence>
<keyword evidence="13" id="KW-0521">NADP</keyword>
<dbReference type="Pfam" id="PF00742">
    <property type="entry name" value="Homoserine_dh"/>
    <property type="match status" value="1"/>
</dbReference>
<dbReference type="Gene3D" id="3.30.360.10">
    <property type="entry name" value="Dihydrodipicolinate Reductase, domain 2"/>
    <property type="match status" value="1"/>
</dbReference>
<protein>
    <recommendedName>
        <fullName evidence="5">Homoserine dehydrogenase</fullName>
        <ecNumber evidence="4">1.1.1.3</ecNumber>
    </recommendedName>
</protein>
<organism evidence="16 17">
    <name type="scientific">Candidatus Fimisoma avicola</name>
    <dbReference type="NCBI Taxonomy" id="2840826"/>
    <lineage>
        <taxon>Bacteria</taxon>
        <taxon>Bacillati</taxon>
        <taxon>Bacillota</taxon>
        <taxon>Clostridia</taxon>
        <taxon>Eubacteriales</taxon>
        <taxon>Candidatus Fimisoma</taxon>
    </lineage>
</organism>
<reference evidence="16" key="1">
    <citation type="submission" date="2020-10" db="EMBL/GenBank/DDBJ databases">
        <authorList>
            <person name="Gilroy R."/>
        </authorList>
    </citation>
    <scope>NUCLEOTIDE SEQUENCE</scope>
    <source>
        <strain evidence="16">11300</strain>
    </source>
</reference>
<feature type="active site" description="Proton donor" evidence="12">
    <location>
        <position position="226"/>
    </location>
</feature>
<dbReference type="EMBL" id="DVMO01000084">
    <property type="protein sequence ID" value="HIU27844.1"/>
    <property type="molecule type" value="Genomic_DNA"/>
</dbReference>
<evidence type="ECO:0000256" key="9">
    <source>
        <dbReference type="ARBA" id="ARBA00023053"/>
    </source>
</evidence>
<dbReference type="GO" id="GO:0050661">
    <property type="term" value="F:NADP binding"/>
    <property type="evidence" value="ECO:0007669"/>
    <property type="project" value="InterPro"/>
</dbReference>
<accession>A0A9D1I431</accession>
<dbReference type="PANTHER" id="PTHR43331">
    <property type="entry name" value="HOMOSERINE DEHYDROGENASE"/>
    <property type="match status" value="1"/>
</dbReference>
<evidence type="ECO:0000256" key="7">
    <source>
        <dbReference type="ARBA" id="ARBA00022697"/>
    </source>
</evidence>
<dbReference type="AlphaFoldDB" id="A0A9D1I431"/>
<evidence type="ECO:0000256" key="11">
    <source>
        <dbReference type="ARBA" id="ARBA00048841"/>
    </source>
</evidence>
<evidence type="ECO:0000313" key="16">
    <source>
        <dbReference type="EMBL" id="HIU27844.1"/>
    </source>
</evidence>
<dbReference type="GO" id="GO:0009086">
    <property type="term" value="P:methionine biosynthetic process"/>
    <property type="evidence" value="ECO:0007669"/>
    <property type="project" value="UniProtKB-KW"/>
</dbReference>
<proteinExistence type="inferred from homology"/>
<name>A0A9D1I431_9FIRM</name>
<evidence type="ECO:0000256" key="5">
    <source>
        <dbReference type="ARBA" id="ARBA00013376"/>
    </source>
</evidence>
<dbReference type="Pfam" id="PF03447">
    <property type="entry name" value="NAD_binding_3"/>
    <property type="match status" value="1"/>
</dbReference>
<keyword evidence="6" id="KW-0028">Amino-acid biosynthesis</keyword>
<dbReference type="InterPro" id="IPR022697">
    <property type="entry name" value="HDH_short"/>
</dbReference>
<dbReference type="InterPro" id="IPR036291">
    <property type="entry name" value="NAD(P)-bd_dom_sf"/>
</dbReference>
<feature type="binding site" evidence="13">
    <location>
        <position position="211"/>
    </location>
    <ligand>
        <name>L-homoserine</name>
        <dbReference type="ChEBI" id="CHEBI:57476"/>
    </ligand>
</feature>
<evidence type="ECO:0000256" key="12">
    <source>
        <dbReference type="PIRSR" id="PIRSR036497-1"/>
    </source>
</evidence>
<comment type="catalytic activity">
    <reaction evidence="11">
        <text>L-homoserine + NADP(+) = L-aspartate 4-semialdehyde + NADPH + H(+)</text>
        <dbReference type="Rhea" id="RHEA:15761"/>
        <dbReference type="ChEBI" id="CHEBI:15378"/>
        <dbReference type="ChEBI" id="CHEBI:57476"/>
        <dbReference type="ChEBI" id="CHEBI:57783"/>
        <dbReference type="ChEBI" id="CHEBI:58349"/>
        <dbReference type="ChEBI" id="CHEBI:537519"/>
        <dbReference type="EC" id="1.1.1.3"/>
    </reaction>
    <physiologicalReaction direction="right-to-left" evidence="11">
        <dbReference type="Rhea" id="RHEA:15763"/>
    </physiologicalReaction>
</comment>
<comment type="pathway">
    <text evidence="1">Amino-acid biosynthesis; L-threonine biosynthesis; L-threonine from L-aspartate: step 3/5.</text>
</comment>
<feature type="binding site" evidence="13">
    <location>
        <position position="127"/>
    </location>
    <ligand>
        <name>NADPH</name>
        <dbReference type="ChEBI" id="CHEBI:57783"/>
    </ligand>
</feature>
<reference evidence="16" key="2">
    <citation type="journal article" date="2021" name="PeerJ">
        <title>Extensive microbial diversity within the chicken gut microbiome revealed by metagenomics and culture.</title>
        <authorList>
            <person name="Gilroy R."/>
            <person name="Ravi A."/>
            <person name="Getino M."/>
            <person name="Pursley I."/>
            <person name="Horton D.L."/>
            <person name="Alikhan N.F."/>
            <person name="Baker D."/>
            <person name="Gharbi K."/>
            <person name="Hall N."/>
            <person name="Watson M."/>
            <person name="Adriaenssens E.M."/>
            <person name="Foster-Nyarko E."/>
            <person name="Jarju S."/>
            <person name="Secka A."/>
            <person name="Antonio M."/>
            <person name="Oren A."/>
            <person name="Chaudhuri R.R."/>
            <person name="La Ragione R."/>
            <person name="Hildebrand F."/>
            <person name="Pallen M.J."/>
        </authorList>
    </citation>
    <scope>NUCLEOTIDE SEQUENCE</scope>
    <source>
        <strain evidence="16">11300</strain>
    </source>
</reference>
<keyword evidence="7" id="KW-0791">Threonine biosynthesis</keyword>
<comment type="pathway">
    <text evidence="2">Amino-acid biosynthesis; L-methionine biosynthesis via de novo pathway; L-homoserine from L-aspartate: step 3/3.</text>
</comment>
<dbReference type="SUPFAM" id="SSF51735">
    <property type="entry name" value="NAD(P)-binding Rossmann-fold domains"/>
    <property type="match status" value="1"/>
</dbReference>
<keyword evidence="10" id="KW-0486">Methionine biosynthesis</keyword>
<dbReference type="InterPro" id="IPR005106">
    <property type="entry name" value="Asp/hSer_DH_NAD-bd"/>
</dbReference>
<feature type="binding site" evidence="13">
    <location>
        <begin position="10"/>
        <end position="15"/>
    </location>
    <ligand>
        <name>NADP(+)</name>
        <dbReference type="ChEBI" id="CHEBI:58349"/>
    </ligand>
</feature>
<dbReference type="GO" id="GO:0004412">
    <property type="term" value="F:homoserine dehydrogenase activity"/>
    <property type="evidence" value="ECO:0007669"/>
    <property type="project" value="UniProtKB-EC"/>
</dbReference>
<evidence type="ECO:0000256" key="4">
    <source>
        <dbReference type="ARBA" id="ARBA00013213"/>
    </source>
</evidence>
<dbReference type="PANTHER" id="PTHR43331:SF1">
    <property type="entry name" value="HOMOSERINE DEHYDROGENASE"/>
    <property type="match status" value="1"/>
</dbReference>
<dbReference type="Gene3D" id="3.40.50.720">
    <property type="entry name" value="NAD(P)-binding Rossmann-like Domain"/>
    <property type="match status" value="1"/>
</dbReference>
<evidence type="ECO:0000256" key="2">
    <source>
        <dbReference type="ARBA" id="ARBA00005062"/>
    </source>
</evidence>
<evidence type="ECO:0000259" key="14">
    <source>
        <dbReference type="Pfam" id="PF00742"/>
    </source>
</evidence>
<evidence type="ECO:0000256" key="8">
    <source>
        <dbReference type="ARBA" id="ARBA00023002"/>
    </source>
</evidence>
<dbReference type="FunFam" id="3.30.360.10:FF:000005">
    <property type="entry name" value="Homoserine dehydrogenase"/>
    <property type="match status" value="1"/>
</dbReference>
<comment type="similarity">
    <text evidence="3">Belongs to the homoserine dehydrogenase family.</text>
</comment>
<keyword evidence="9" id="KW-0915">Sodium</keyword>